<dbReference type="Proteomes" id="UP000095283">
    <property type="component" value="Unplaced"/>
</dbReference>
<evidence type="ECO:0000313" key="3">
    <source>
        <dbReference type="WBParaSite" id="Hba_13340"/>
    </source>
</evidence>
<dbReference type="WBParaSite" id="Hba_13340">
    <property type="protein sequence ID" value="Hba_13340"/>
    <property type="gene ID" value="Hba_13340"/>
</dbReference>
<reference evidence="3" key="1">
    <citation type="submission" date="2016-11" db="UniProtKB">
        <authorList>
            <consortium name="WormBaseParasite"/>
        </authorList>
    </citation>
    <scope>IDENTIFICATION</scope>
</reference>
<name>A0A1I7X7H0_HETBA</name>
<keyword evidence="2" id="KW-1185">Reference proteome</keyword>
<sequence>MAQRSQVMSIREKQEKAIRRIQQMQNITNITIAADDTPTSSMSTLTTNSQDVLTNLTTKLGKRKQKHNLRRPAKRLKDEGGKGRKWPRIPKGGVRIQLEVRQEDVRLLLKNKAKDNSSVPNNIHQ</sequence>
<evidence type="ECO:0000313" key="2">
    <source>
        <dbReference type="Proteomes" id="UP000095283"/>
    </source>
</evidence>
<proteinExistence type="predicted"/>
<dbReference type="AlphaFoldDB" id="A0A1I7X7H0"/>
<feature type="compositionally biased region" description="Basic residues" evidence="1">
    <location>
        <begin position="61"/>
        <end position="74"/>
    </location>
</feature>
<evidence type="ECO:0000256" key="1">
    <source>
        <dbReference type="SAM" id="MobiDB-lite"/>
    </source>
</evidence>
<feature type="region of interest" description="Disordered" evidence="1">
    <location>
        <begin position="61"/>
        <end position="92"/>
    </location>
</feature>
<protein>
    <submittedName>
        <fullName evidence="3">Uncharacterized protein</fullName>
    </submittedName>
</protein>
<organism evidence="2 3">
    <name type="scientific">Heterorhabditis bacteriophora</name>
    <name type="common">Entomopathogenic nematode worm</name>
    <dbReference type="NCBI Taxonomy" id="37862"/>
    <lineage>
        <taxon>Eukaryota</taxon>
        <taxon>Metazoa</taxon>
        <taxon>Ecdysozoa</taxon>
        <taxon>Nematoda</taxon>
        <taxon>Chromadorea</taxon>
        <taxon>Rhabditida</taxon>
        <taxon>Rhabditina</taxon>
        <taxon>Rhabditomorpha</taxon>
        <taxon>Strongyloidea</taxon>
        <taxon>Heterorhabditidae</taxon>
        <taxon>Heterorhabditis</taxon>
    </lineage>
</organism>
<accession>A0A1I7X7H0</accession>